<sequence length="193" mass="22499">MKGKIFIRIGILFIAAAVALTIYNVYEGYRADRSSSQVMELLRKKIVVKEETHVYRFSKRDMPTIVIKGHRYVGWISIPSLKLDLPVMETWSYPHLRIAPCRYDGSIYNRDMVIAGHNYARHFSRIKGLENGTKVRFTDVEGHVFPYRITSREVLSPTQNEKLIKKSDKWDLTMFTCTWGGTRRHVVRCSLEN</sequence>
<dbReference type="NCBIfam" id="TIGR01076">
    <property type="entry name" value="sortase_fam"/>
    <property type="match status" value="1"/>
</dbReference>
<dbReference type="CDD" id="cd00004">
    <property type="entry name" value="Sortase"/>
    <property type="match status" value="1"/>
</dbReference>
<comment type="caution">
    <text evidence="4">The sequence shown here is derived from an EMBL/GenBank/DDBJ whole genome shotgun (WGS) entry which is preliminary data.</text>
</comment>
<feature type="active site" description="Acyl-thioester intermediate" evidence="2">
    <location>
        <position position="177"/>
    </location>
</feature>
<dbReference type="RefSeq" id="WP_035876475.1">
    <property type="nucleotide sequence ID" value="NZ_JNKN01000005.1"/>
</dbReference>
<evidence type="ECO:0000256" key="1">
    <source>
        <dbReference type="ARBA" id="ARBA00022801"/>
    </source>
</evidence>
<dbReference type="SUPFAM" id="SSF63817">
    <property type="entry name" value="Sortase"/>
    <property type="match status" value="1"/>
</dbReference>
<keyword evidence="3" id="KW-1133">Transmembrane helix</keyword>
<gene>
    <name evidence="4" type="ORF">IV49_GL000645</name>
</gene>
<dbReference type="Proteomes" id="UP000051841">
    <property type="component" value="Unassembled WGS sequence"/>
</dbReference>
<reference evidence="4 5" key="1">
    <citation type="journal article" date="2015" name="Genome Announc.">
        <title>Expanding the biotechnology potential of lactobacilli through comparative genomics of 213 strains and associated genera.</title>
        <authorList>
            <person name="Sun Z."/>
            <person name="Harris H.M."/>
            <person name="McCann A."/>
            <person name="Guo C."/>
            <person name="Argimon S."/>
            <person name="Zhang W."/>
            <person name="Yang X."/>
            <person name="Jeffery I.B."/>
            <person name="Cooney J.C."/>
            <person name="Kagawa T.F."/>
            <person name="Liu W."/>
            <person name="Song Y."/>
            <person name="Salvetti E."/>
            <person name="Wrobel A."/>
            <person name="Rasinkangas P."/>
            <person name="Parkhill J."/>
            <person name="Rea M.C."/>
            <person name="O'Sullivan O."/>
            <person name="Ritari J."/>
            <person name="Douillard F.P."/>
            <person name="Paul Ross R."/>
            <person name="Yang R."/>
            <person name="Briner A.E."/>
            <person name="Felis G.E."/>
            <person name="de Vos W.M."/>
            <person name="Barrangou R."/>
            <person name="Klaenhammer T.R."/>
            <person name="Caufield P.W."/>
            <person name="Cui Y."/>
            <person name="Zhang H."/>
            <person name="O'Toole P.W."/>
        </authorList>
    </citation>
    <scope>NUCLEOTIDE SEQUENCE [LARGE SCALE GENOMIC DNA]</scope>
    <source>
        <strain evidence="4 5">DSM 20405</strain>
    </source>
</reference>
<name>A0A0R2HDT6_9FIRM</name>
<dbReference type="AlphaFoldDB" id="A0A0R2HDT6"/>
<organism evidence="4 5">
    <name type="scientific">Kandleria vitulina DSM 20405</name>
    <dbReference type="NCBI Taxonomy" id="1410657"/>
    <lineage>
        <taxon>Bacteria</taxon>
        <taxon>Bacillati</taxon>
        <taxon>Bacillota</taxon>
        <taxon>Erysipelotrichia</taxon>
        <taxon>Erysipelotrichales</taxon>
        <taxon>Coprobacillaceae</taxon>
        <taxon>Kandleria</taxon>
    </lineage>
</organism>
<dbReference type="PATRIC" id="fig|1410657.5.peg.671"/>
<dbReference type="InterPro" id="IPR023365">
    <property type="entry name" value="Sortase_dom-sf"/>
</dbReference>
<evidence type="ECO:0000256" key="2">
    <source>
        <dbReference type="PIRSR" id="PIRSR605754-1"/>
    </source>
</evidence>
<dbReference type="InterPro" id="IPR005754">
    <property type="entry name" value="Sortase"/>
</dbReference>
<evidence type="ECO:0000256" key="3">
    <source>
        <dbReference type="SAM" id="Phobius"/>
    </source>
</evidence>
<dbReference type="EMBL" id="JQBL01000002">
    <property type="protein sequence ID" value="KRN51184.1"/>
    <property type="molecule type" value="Genomic_DNA"/>
</dbReference>
<evidence type="ECO:0008006" key="6">
    <source>
        <dbReference type="Google" id="ProtNLM"/>
    </source>
</evidence>
<keyword evidence="3" id="KW-0472">Membrane</keyword>
<evidence type="ECO:0000313" key="5">
    <source>
        <dbReference type="Proteomes" id="UP000051841"/>
    </source>
</evidence>
<feature type="active site" description="Proton donor/acceptor" evidence="2">
    <location>
        <position position="117"/>
    </location>
</feature>
<feature type="transmembrane region" description="Helical" evidence="3">
    <location>
        <begin position="6"/>
        <end position="26"/>
    </location>
</feature>
<keyword evidence="3" id="KW-0812">Transmembrane</keyword>
<keyword evidence="5" id="KW-1185">Reference proteome</keyword>
<keyword evidence="1" id="KW-0378">Hydrolase</keyword>
<dbReference type="GO" id="GO:0016787">
    <property type="term" value="F:hydrolase activity"/>
    <property type="evidence" value="ECO:0007669"/>
    <property type="project" value="UniProtKB-KW"/>
</dbReference>
<accession>A0A0R2HDT6</accession>
<dbReference type="Pfam" id="PF04203">
    <property type="entry name" value="Sortase"/>
    <property type="match status" value="1"/>
</dbReference>
<evidence type="ECO:0000313" key="4">
    <source>
        <dbReference type="EMBL" id="KRN51184.1"/>
    </source>
</evidence>
<dbReference type="Gene3D" id="2.40.260.10">
    <property type="entry name" value="Sortase"/>
    <property type="match status" value="1"/>
</dbReference>
<proteinExistence type="predicted"/>
<protein>
    <recommendedName>
        <fullName evidence="6">Sortase</fullName>
    </recommendedName>
</protein>